<proteinExistence type="inferred from homology"/>
<dbReference type="EMBL" id="LQOD01000359">
    <property type="protein sequence ID" value="KXT91721.1"/>
    <property type="molecule type" value="Genomic_DNA"/>
</dbReference>
<name>A0A139PNJ2_STRMT</name>
<organism evidence="12 13">
    <name type="scientific">Streptococcus mitis</name>
    <dbReference type="NCBI Taxonomy" id="28037"/>
    <lineage>
        <taxon>Bacteria</taxon>
        <taxon>Bacillati</taxon>
        <taxon>Bacillota</taxon>
        <taxon>Bacilli</taxon>
        <taxon>Lactobacillales</taxon>
        <taxon>Streptococcaceae</taxon>
        <taxon>Streptococcus</taxon>
        <taxon>Streptococcus mitis group</taxon>
    </lineage>
</organism>
<sequence length="221" mass="24466">MRVKEGAADYRYFPEPDLPLFEISDEWIEEMRTELPEFPKERRARYVSDLGLSDYDASQLTANKVTSDFFEKAVALGGDAKQVSNWLQGEVAQFLNAEGKTLEQIELTPENLVEMIAIIEDGTISSKIAKKVFVHLAKNGGGAREYVEKAGMVQISDPAVLIPIIHQVFADNEAAVADFKSGKRNADKAFTGFLMKATKGQANPQVALKLLAQELAKLKED</sequence>
<dbReference type="InterPro" id="IPR017959">
    <property type="entry name" value="Asn/Gln-tRNA_amidoTrfase_suB/E"/>
</dbReference>
<dbReference type="GO" id="GO:0016740">
    <property type="term" value="F:transferase activity"/>
    <property type="evidence" value="ECO:0007669"/>
    <property type="project" value="UniProtKB-KW"/>
</dbReference>
<dbReference type="InterPro" id="IPR014746">
    <property type="entry name" value="Gln_synth/guanido_kin_cat_dom"/>
</dbReference>
<evidence type="ECO:0000256" key="3">
    <source>
        <dbReference type="ARBA" id="ARBA00016923"/>
    </source>
</evidence>
<dbReference type="GO" id="GO:0005524">
    <property type="term" value="F:ATP binding"/>
    <property type="evidence" value="ECO:0007669"/>
    <property type="project" value="UniProtKB-KW"/>
</dbReference>
<dbReference type="PANTHER" id="PTHR11659:SF0">
    <property type="entry name" value="GLUTAMYL-TRNA(GLN) AMIDOTRANSFERASE SUBUNIT B, MITOCHONDRIAL"/>
    <property type="match status" value="1"/>
</dbReference>
<comment type="function">
    <text evidence="8">Allows the formation of correctly charged Asn-tRNA(Asn) or Gln-tRNA(Gln) through the transamidation of misacylated Asp-tRNA(Asn) or Glu-tRNA(Gln) in organisms which lack either or both of asparaginyl-tRNA or glutaminyl-tRNA synthetases. The reaction takes place in the presence of glutamine and ATP through an activated phospho-Asp-tRNA(Asn) or phospho-Glu-tRNA(Gln).</text>
</comment>
<evidence type="ECO:0000256" key="1">
    <source>
        <dbReference type="ARBA" id="ARBA00005306"/>
    </source>
</evidence>
<dbReference type="PANTHER" id="PTHR11659">
    <property type="entry name" value="GLUTAMYL-TRNA GLN AMIDOTRANSFERASE SUBUNIT B MITOCHONDRIAL AND PROKARYOTIC PET112-RELATED"/>
    <property type="match status" value="1"/>
</dbReference>
<evidence type="ECO:0000256" key="9">
    <source>
        <dbReference type="ARBA" id="ARBA00047380"/>
    </source>
</evidence>
<gene>
    <name evidence="12" type="ORF">SMIDD26_01529</name>
</gene>
<dbReference type="InterPro" id="IPR042114">
    <property type="entry name" value="GatB_C_1"/>
</dbReference>
<dbReference type="InterPro" id="IPR006075">
    <property type="entry name" value="Asn/Gln-tRNA_Trfase_suB/E_cat"/>
</dbReference>
<evidence type="ECO:0000313" key="12">
    <source>
        <dbReference type="EMBL" id="KXT91721.1"/>
    </source>
</evidence>
<dbReference type="AlphaFoldDB" id="A0A139PNJ2"/>
<keyword evidence="6" id="KW-0067">ATP-binding</keyword>
<dbReference type="InterPro" id="IPR018027">
    <property type="entry name" value="Asn/Gln_amidotransferase"/>
</dbReference>
<dbReference type="FunFam" id="1.10.150.380:FF:000001">
    <property type="entry name" value="Aspartyl/glutamyl-tRNA(Asn/Gln) amidotransferase subunit B"/>
    <property type="match status" value="1"/>
</dbReference>
<comment type="catalytic activity">
    <reaction evidence="9">
        <text>L-aspartyl-tRNA(Asn) + L-glutamine + ATP + H2O = L-asparaginyl-tRNA(Asn) + L-glutamate + ADP + phosphate + 2 H(+)</text>
        <dbReference type="Rhea" id="RHEA:14513"/>
        <dbReference type="Rhea" id="RHEA-COMP:9674"/>
        <dbReference type="Rhea" id="RHEA-COMP:9677"/>
        <dbReference type="ChEBI" id="CHEBI:15377"/>
        <dbReference type="ChEBI" id="CHEBI:15378"/>
        <dbReference type="ChEBI" id="CHEBI:29985"/>
        <dbReference type="ChEBI" id="CHEBI:30616"/>
        <dbReference type="ChEBI" id="CHEBI:43474"/>
        <dbReference type="ChEBI" id="CHEBI:58359"/>
        <dbReference type="ChEBI" id="CHEBI:78515"/>
        <dbReference type="ChEBI" id="CHEBI:78516"/>
        <dbReference type="ChEBI" id="CHEBI:456216"/>
    </reaction>
</comment>
<keyword evidence="12" id="KW-0808">Transferase</keyword>
<evidence type="ECO:0000256" key="4">
    <source>
        <dbReference type="ARBA" id="ARBA00022598"/>
    </source>
</evidence>
<evidence type="ECO:0000313" key="13">
    <source>
        <dbReference type="Proteomes" id="UP000070458"/>
    </source>
</evidence>
<keyword evidence="5" id="KW-0547">Nucleotide-binding</keyword>
<evidence type="ECO:0000256" key="10">
    <source>
        <dbReference type="ARBA" id="ARBA00047913"/>
    </source>
</evidence>
<dbReference type="GO" id="GO:0050566">
    <property type="term" value="F:asparaginyl-tRNA synthase (glutamine-hydrolyzing) activity"/>
    <property type="evidence" value="ECO:0007669"/>
    <property type="project" value="RHEA"/>
</dbReference>
<dbReference type="Pfam" id="PF02637">
    <property type="entry name" value="GatB_Yqey"/>
    <property type="match status" value="1"/>
</dbReference>
<dbReference type="GO" id="GO:0070681">
    <property type="term" value="P:glutaminyl-tRNAGln biosynthesis via transamidation"/>
    <property type="evidence" value="ECO:0007669"/>
    <property type="project" value="TreeGrafter"/>
</dbReference>
<dbReference type="Gene3D" id="1.10.150.380">
    <property type="entry name" value="GatB domain, N-terminal subdomain"/>
    <property type="match status" value="1"/>
</dbReference>
<keyword evidence="4 12" id="KW-0436">Ligase</keyword>
<comment type="subunit">
    <text evidence="2">Heterotrimer of A, B and C subunits.</text>
</comment>
<feature type="domain" description="Asn/Gln amidotransferase" evidence="11">
    <location>
        <begin position="68"/>
        <end position="215"/>
    </location>
</feature>
<dbReference type="InterPro" id="IPR023168">
    <property type="entry name" value="GatB_Yqey_C_2"/>
</dbReference>
<dbReference type="Pfam" id="PF02934">
    <property type="entry name" value="GatB_N"/>
    <property type="match status" value="1"/>
</dbReference>
<evidence type="ECO:0000259" key="11">
    <source>
        <dbReference type="SMART" id="SM00845"/>
    </source>
</evidence>
<evidence type="ECO:0000256" key="5">
    <source>
        <dbReference type="ARBA" id="ARBA00022741"/>
    </source>
</evidence>
<dbReference type="SUPFAM" id="SSF89095">
    <property type="entry name" value="GatB/YqeY motif"/>
    <property type="match status" value="1"/>
</dbReference>
<evidence type="ECO:0000256" key="6">
    <source>
        <dbReference type="ARBA" id="ARBA00022840"/>
    </source>
</evidence>
<dbReference type="GO" id="GO:0050567">
    <property type="term" value="F:glutaminyl-tRNA synthase (glutamine-hydrolyzing) activity"/>
    <property type="evidence" value="ECO:0007669"/>
    <property type="project" value="RHEA"/>
</dbReference>
<dbReference type="FunFam" id="1.10.10.410:FF:000001">
    <property type="entry name" value="Aspartyl/glutamyl-tRNA(Asn/Gln) amidotransferase subunit B"/>
    <property type="match status" value="1"/>
</dbReference>
<dbReference type="SMART" id="SM00845">
    <property type="entry name" value="GatB_Yqey"/>
    <property type="match status" value="1"/>
</dbReference>
<evidence type="ECO:0000256" key="2">
    <source>
        <dbReference type="ARBA" id="ARBA00011123"/>
    </source>
</evidence>
<reference evidence="12 13" key="1">
    <citation type="submission" date="2016-01" db="EMBL/GenBank/DDBJ databases">
        <title>Highly variable Streptococcus oralis are common among viridans streptococci isolated from primates.</title>
        <authorList>
            <person name="Denapaite D."/>
            <person name="Rieger M."/>
            <person name="Koendgen S."/>
            <person name="Brueckner R."/>
            <person name="Ochigava I."/>
            <person name="Kappeler P."/>
            <person name="Maetz-Rensing K."/>
            <person name="Leendertz F."/>
            <person name="Hakenbeck R."/>
        </authorList>
    </citation>
    <scope>NUCLEOTIDE SEQUENCE [LARGE SCALE GENOMIC DNA]</scope>
    <source>
        <strain evidence="12 13">DD26</strain>
    </source>
</reference>
<accession>A0A139PNJ2</accession>
<protein>
    <recommendedName>
        <fullName evidence="3">Aspartyl/glutamyl-tRNA(Asn/Gln) amidotransferase subunit B</fullName>
    </recommendedName>
</protein>
<dbReference type="Gene3D" id="1.10.10.410">
    <property type="match status" value="1"/>
</dbReference>
<keyword evidence="7" id="KW-0648">Protein biosynthesis</keyword>
<dbReference type="SUPFAM" id="SSF55931">
    <property type="entry name" value="Glutamine synthetase/guanido kinase"/>
    <property type="match status" value="1"/>
</dbReference>
<dbReference type="Proteomes" id="UP000070458">
    <property type="component" value="Unassembled WGS sequence"/>
</dbReference>
<comment type="catalytic activity">
    <reaction evidence="10">
        <text>L-glutamyl-tRNA(Gln) + L-glutamine + ATP + H2O = L-glutaminyl-tRNA(Gln) + L-glutamate + ADP + phosphate + H(+)</text>
        <dbReference type="Rhea" id="RHEA:17521"/>
        <dbReference type="Rhea" id="RHEA-COMP:9681"/>
        <dbReference type="Rhea" id="RHEA-COMP:9684"/>
        <dbReference type="ChEBI" id="CHEBI:15377"/>
        <dbReference type="ChEBI" id="CHEBI:15378"/>
        <dbReference type="ChEBI" id="CHEBI:29985"/>
        <dbReference type="ChEBI" id="CHEBI:30616"/>
        <dbReference type="ChEBI" id="CHEBI:43474"/>
        <dbReference type="ChEBI" id="CHEBI:58359"/>
        <dbReference type="ChEBI" id="CHEBI:78520"/>
        <dbReference type="ChEBI" id="CHEBI:78521"/>
        <dbReference type="ChEBI" id="CHEBI:456216"/>
    </reaction>
</comment>
<evidence type="ECO:0000256" key="7">
    <source>
        <dbReference type="ARBA" id="ARBA00022917"/>
    </source>
</evidence>
<dbReference type="GO" id="GO:0006412">
    <property type="term" value="P:translation"/>
    <property type="evidence" value="ECO:0007669"/>
    <property type="project" value="UniProtKB-KW"/>
</dbReference>
<evidence type="ECO:0000256" key="8">
    <source>
        <dbReference type="ARBA" id="ARBA00024799"/>
    </source>
</evidence>
<dbReference type="PATRIC" id="fig|28037.233.peg.1793"/>
<comment type="caution">
    <text evidence="12">The sequence shown here is derived from an EMBL/GenBank/DDBJ whole genome shotgun (WGS) entry which is preliminary data.</text>
</comment>
<dbReference type="InterPro" id="IPR003789">
    <property type="entry name" value="Asn/Gln_tRNA_amidoTrase-B-like"/>
</dbReference>
<comment type="similarity">
    <text evidence="1">Belongs to the GatB/GatE family. GatB subfamily.</text>
</comment>